<organism evidence="2 3">
    <name type="scientific">Comamonas serinivorans</name>
    <dbReference type="NCBI Taxonomy" id="1082851"/>
    <lineage>
        <taxon>Bacteria</taxon>
        <taxon>Pseudomonadati</taxon>
        <taxon>Pseudomonadota</taxon>
        <taxon>Betaproteobacteria</taxon>
        <taxon>Burkholderiales</taxon>
        <taxon>Comamonadaceae</taxon>
        <taxon>Comamonas</taxon>
    </lineage>
</organism>
<dbReference type="EMBL" id="CP021455">
    <property type="protein sequence ID" value="ARU05007.1"/>
    <property type="molecule type" value="Genomic_DNA"/>
</dbReference>
<dbReference type="Pfam" id="PF13021">
    <property type="entry name" value="DUF3885"/>
    <property type="match status" value="1"/>
</dbReference>
<keyword evidence="3" id="KW-1185">Reference proteome</keyword>
<gene>
    <name evidence="2" type="ORF">CCO03_10205</name>
</gene>
<dbReference type="Proteomes" id="UP000196138">
    <property type="component" value="Chromosome"/>
</dbReference>
<dbReference type="InterPro" id="IPR024976">
    <property type="entry name" value="DUF3885"/>
</dbReference>
<dbReference type="AlphaFoldDB" id="A0A1Y0EN37"/>
<reference evidence="2 3" key="1">
    <citation type="submission" date="2017-05" db="EMBL/GenBank/DDBJ databases">
        <authorList>
            <person name="Song R."/>
            <person name="Chenine A.L."/>
            <person name="Ruprecht R.M."/>
        </authorList>
    </citation>
    <scope>NUCLEOTIDE SEQUENCE [LARGE SCALE GENOMIC DNA]</scope>
    <source>
        <strain evidence="2 3">DSM 26136</strain>
    </source>
</reference>
<proteinExistence type="predicted"/>
<accession>A0A1Y0EN37</accession>
<evidence type="ECO:0000313" key="3">
    <source>
        <dbReference type="Proteomes" id="UP000196138"/>
    </source>
</evidence>
<evidence type="ECO:0000259" key="1">
    <source>
        <dbReference type="Pfam" id="PF13021"/>
    </source>
</evidence>
<evidence type="ECO:0000313" key="2">
    <source>
        <dbReference type="EMBL" id="ARU05007.1"/>
    </source>
</evidence>
<name>A0A1Y0EN37_9BURK</name>
<protein>
    <recommendedName>
        <fullName evidence="1">DUF3885 domain-containing protein</fullName>
    </recommendedName>
</protein>
<sequence>MTSSHHQTFPARMSPTRAKVDALHVAWRHHFGAVPPLGHQLRHALPQRWLRVHHLPQARRHPETPGDWTEALARHNAVAAWLLGEAHAVWRIEVCTVQQAGERGWVRPMLHTEEWAEALRARQTRWLPHAHDEAIAAVLAERAGPMLWADLARGCVYAPYAGGADLICVDGAQRAHGLARFADWLSPHPSGL</sequence>
<feature type="domain" description="DUF3885" evidence="1">
    <location>
        <begin position="37"/>
        <end position="189"/>
    </location>
</feature>
<dbReference type="KEGG" id="cser:CCO03_10205"/>